<organism evidence="1 2">
    <name type="scientific">Pistacia atlantica</name>
    <dbReference type="NCBI Taxonomy" id="434234"/>
    <lineage>
        <taxon>Eukaryota</taxon>
        <taxon>Viridiplantae</taxon>
        <taxon>Streptophyta</taxon>
        <taxon>Embryophyta</taxon>
        <taxon>Tracheophyta</taxon>
        <taxon>Spermatophyta</taxon>
        <taxon>Magnoliopsida</taxon>
        <taxon>eudicotyledons</taxon>
        <taxon>Gunneridae</taxon>
        <taxon>Pentapetalae</taxon>
        <taxon>rosids</taxon>
        <taxon>malvids</taxon>
        <taxon>Sapindales</taxon>
        <taxon>Anacardiaceae</taxon>
        <taxon>Pistacia</taxon>
    </lineage>
</organism>
<protein>
    <submittedName>
        <fullName evidence="1">Uncharacterized protein</fullName>
    </submittedName>
</protein>
<evidence type="ECO:0000313" key="2">
    <source>
        <dbReference type="Proteomes" id="UP001164250"/>
    </source>
</evidence>
<name>A0ACC1AQ92_9ROSI</name>
<reference evidence="2" key="1">
    <citation type="journal article" date="2023" name="G3 (Bethesda)">
        <title>Genome assembly and association tests identify interacting loci associated with vigor, precocity, and sex in interspecific pistachio rootstocks.</title>
        <authorList>
            <person name="Palmer W."/>
            <person name="Jacygrad E."/>
            <person name="Sagayaradj S."/>
            <person name="Cavanaugh K."/>
            <person name="Han R."/>
            <person name="Bertier L."/>
            <person name="Beede B."/>
            <person name="Kafkas S."/>
            <person name="Golino D."/>
            <person name="Preece J."/>
            <person name="Michelmore R."/>
        </authorList>
    </citation>
    <scope>NUCLEOTIDE SEQUENCE [LARGE SCALE GENOMIC DNA]</scope>
</reference>
<sequence length="152" mass="16113">MKTKTTPSLSNSSRGGEAPQASWAKDSEVGSGSSLNISGGLVVDGKLWCVPFGGVHSVALTSLGNFSLGHLIINGSIIKICRGFGGFGAVGHSVYHRELFPRLVEGSWNGKIRHIATSGTHTAAITESGELYTWVDMKEMEDWALVLVEALI</sequence>
<accession>A0ACC1AQ92</accession>
<keyword evidence="2" id="KW-1185">Reference proteome</keyword>
<proteinExistence type="predicted"/>
<dbReference type="Proteomes" id="UP001164250">
    <property type="component" value="Chromosome 9"/>
</dbReference>
<comment type="caution">
    <text evidence="1">The sequence shown here is derived from an EMBL/GenBank/DDBJ whole genome shotgun (WGS) entry which is preliminary data.</text>
</comment>
<dbReference type="EMBL" id="CM047905">
    <property type="protein sequence ID" value="KAJ0088831.1"/>
    <property type="molecule type" value="Genomic_DNA"/>
</dbReference>
<gene>
    <name evidence="1" type="ORF">Patl1_33127</name>
</gene>
<evidence type="ECO:0000313" key="1">
    <source>
        <dbReference type="EMBL" id="KAJ0088831.1"/>
    </source>
</evidence>